<dbReference type="PANTHER" id="PTHR30213:SF1">
    <property type="entry name" value="INNER MEMBRANE PROTEIN YHJD"/>
    <property type="match status" value="1"/>
</dbReference>
<evidence type="ECO:0000313" key="8">
    <source>
        <dbReference type="Proteomes" id="UP000190092"/>
    </source>
</evidence>
<keyword evidence="5 6" id="KW-0472">Membrane</keyword>
<protein>
    <submittedName>
        <fullName evidence="7">Membrane protein</fullName>
    </submittedName>
</protein>
<keyword evidence="8" id="KW-1185">Reference proteome</keyword>
<evidence type="ECO:0000256" key="6">
    <source>
        <dbReference type="SAM" id="Phobius"/>
    </source>
</evidence>
<sequence length="297" mass="31399">MSYGRALWLLLRETIEGFINDDALSRGASIAYFTLFSIAPVLLVVVAIAGLAFGRKAAEGAVVAQFSSMMGYDTAQALQTMIESAAKPREGTWASVIGIVILLVATTGVFGEVQTAMNQVWKTAPPRRSTLSRLVRARLASLGLVVTAGFLLTVSLATSAALAGLSAYLKATFPAAGTMLRIVDIVMSALLIAGLFAAMFKILPDTDIAWRDVGIGAAVSTILFEGGKYAIAFYVGQSNVASSYGAAGTLIVLLVWIYYSAQIFLLGAEFTRAFARRYGSHADAIGKHRQPDAALEA</sequence>
<keyword evidence="2" id="KW-1003">Cell membrane</keyword>
<dbReference type="EMBL" id="FUWJ01000004">
    <property type="protein sequence ID" value="SKA13122.1"/>
    <property type="molecule type" value="Genomic_DNA"/>
</dbReference>
<dbReference type="GO" id="GO:0005886">
    <property type="term" value="C:plasma membrane"/>
    <property type="evidence" value="ECO:0007669"/>
    <property type="project" value="UniProtKB-SubCell"/>
</dbReference>
<name>A0A1T4RAR0_9HYPH</name>
<evidence type="ECO:0000256" key="3">
    <source>
        <dbReference type="ARBA" id="ARBA00022692"/>
    </source>
</evidence>
<reference evidence="8" key="1">
    <citation type="submission" date="2017-02" db="EMBL/GenBank/DDBJ databases">
        <authorList>
            <person name="Varghese N."/>
            <person name="Submissions S."/>
        </authorList>
    </citation>
    <scope>NUCLEOTIDE SEQUENCE [LARGE SCALE GENOMIC DNA]</scope>
    <source>
        <strain evidence="8">ATCC 27094</strain>
    </source>
</reference>
<evidence type="ECO:0000256" key="1">
    <source>
        <dbReference type="ARBA" id="ARBA00004651"/>
    </source>
</evidence>
<organism evidence="7 8">
    <name type="scientific">Enhydrobacter aerosaccus</name>
    <dbReference type="NCBI Taxonomy" id="225324"/>
    <lineage>
        <taxon>Bacteria</taxon>
        <taxon>Pseudomonadati</taxon>
        <taxon>Pseudomonadota</taxon>
        <taxon>Alphaproteobacteria</taxon>
        <taxon>Hyphomicrobiales</taxon>
        <taxon>Enhydrobacter</taxon>
    </lineage>
</organism>
<dbReference type="Proteomes" id="UP000190092">
    <property type="component" value="Unassembled WGS sequence"/>
</dbReference>
<proteinExistence type="predicted"/>
<evidence type="ECO:0000256" key="4">
    <source>
        <dbReference type="ARBA" id="ARBA00022989"/>
    </source>
</evidence>
<dbReference type="InterPro" id="IPR017039">
    <property type="entry name" value="Virul_fac_BrkB"/>
</dbReference>
<keyword evidence="4 6" id="KW-1133">Transmembrane helix</keyword>
<dbReference type="PANTHER" id="PTHR30213">
    <property type="entry name" value="INNER MEMBRANE PROTEIN YHJD"/>
    <property type="match status" value="1"/>
</dbReference>
<dbReference type="PIRSF" id="PIRSF035875">
    <property type="entry name" value="RNase_BN"/>
    <property type="match status" value="1"/>
</dbReference>
<feature type="transmembrane region" description="Helical" evidence="6">
    <location>
        <begin position="215"/>
        <end position="235"/>
    </location>
</feature>
<dbReference type="NCBIfam" id="TIGR00765">
    <property type="entry name" value="yihY_not_rbn"/>
    <property type="match status" value="1"/>
</dbReference>
<evidence type="ECO:0000256" key="5">
    <source>
        <dbReference type="ARBA" id="ARBA00023136"/>
    </source>
</evidence>
<dbReference type="STRING" id="225324.SAMN02745126_03738"/>
<dbReference type="RefSeq" id="WP_085935403.1">
    <property type="nucleotide sequence ID" value="NZ_FUWJ01000004.1"/>
</dbReference>
<feature type="transmembrane region" description="Helical" evidence="6">
    <location>
        <begin position="247"/>
        <end position="268"/>
    </location>
</feature>
<feature type="transmembrane region" description="Helical" evidence="6">
    <location>
        <begin position="139"/>
        <end position="165"/>
    </location>
</feature>
<evidence type="ECO:0000256" key="2">
    <source>
        <dbReference type="ARBA" id="ARBA00022475"/>
    </source>
</evidence>
<evidence type="ECO:0000313" key="7">
    <source>
        <dbReference type="EMBL" id="SKA13122.1"/>
    </source>
</evidence>
<dbReference type="Pfam" id="PF03631">
    <property type="entry name" value="Virul_fac_BrkB"/>
    <property type="match status" value="1"/>
</dbReference>
<comment type="subcellular location">
    <subcellularLocation>
        <location evidence="1">Cell membrane</location>
        <topology evidence="1">Multi-pass membrane protein</topology>
    </subcellularLocation>
</comment>
<accession>A0A1T4RAR0</accession>
<feature type="transmembrane region" description="Helical" evidence="6">
    <location>
        <begin position="93"/>
        <end position="118"/>
    </location>
</feature>
<feature type="transmembrane region" description="Helical" evidence="6">
    <location>
        <begin position="185"/>
        <end position="203"/>
    </location>
</feature>
<keyword evidence="3 6" id="KW-0812">Transmembrane</keyword>
<dbReference type="AlphaFoldDB" id="A0A1T4RAR0"/>
<feature type="transmembrane region" description="Helical" evidence="6">
    <location>
        <begin position="30"/>
        <end position="53"/>
    </location>
</feature>
<gene>
    <name evidence="7" type="ORF">SAMN02745126_03738</name>
</gene>